<dbReference type="PROSITE" id="PS51318">
    <property type="entry name" value="TAT"/>
    <property type="match status" value="1"/>
</dbReference>
<dbReference type="SUPFAM" id="SSF51604">
    <property type="entry name" value="Enolase C-terminal domain-like"/>
    <property type="match status" value="1"/>
</dbReference>
<dbReference type="KEGG" id="abac:LuPra_01270"/>
<dbReference type="STRING" id="1855912.LuPra_01270"/>
<dbReference type="InterPro" id="IPR006311">
    <property type="entry name" value="TAT_signal"/>
</dbReference>
<proteinExistence type="predicted"/>
<gene>
    <name evidence="2" type="ORF">LuPra_01270</name>
</gene>
<protein>
    <submittedName>
        <fullName evidence="2">L-alanine-DL-glutamate epimerase of enolase superfamily protein</fullName>
    </submittedName>
</protein>
<evidence type="ECO:0000259" key="1">
    <source>
        <dbReference type="Pfam" id="PF13378"/>
    </source>
</evidence>
<dbReference type="Gene3D" id="3.20.20.120">
    <property type="entry name" value="Enolase-like C-terminal domain"/>
    <property type="match status" value="1"/>
</dbReference>
<dbReference type="EMBL" id="CP015136">
    <property type="protein sequence ID" value="AMY08082.1"/>
    <property type="molecule type" value="Genomic_DNA"/>
</dbReference>
<name>A0A143PHL8_LUTPR</name>
<dbReference type="RefSeq" id="WP_110169948.1">
    <property type="nucleotide sequence ID" value="NZ_CP015136.1"/>
</dbReference>
<dbReference type="InterPro" id="IPR036849">
    <property type="entry name" value="Enolase-like_C_sf"/>
</dbReference>
<reference evidence="3" key="2">
    <citation type="submission" date="2016-04" db="EMBL/GenBank/DDBJ databases">
        <title>First Complete Genome Sequence of a Subdivision 6 Acidobacterium.</title>
        <authorList>
            <person name="Huang S."/>
            <person name="Vieira S."/>
            <person name="Bunk B."/>
            <person name="Riedel T."/>
            <person name="Sproeer C."/>
            <person name="Overmann J."/>
        </authorList>
    </citation>
    <scope>NUCLEOTIDE SEQUENCE [LARGE SCALE GENOMIC DNA]</scope>
    <source>
        <strain evidence="3">DSM 100886 HEG_-6_39</strain>
    </source>
</reference>
<dbReference type="OrthoDB" id="243720at2"/>
<sequence>MPAVPPLPLSRRHLIGGLCLAPLSLAVPRRAPGAPAIRAARPTDIRIVEVTHAFAGHTYRAPYMFGGRSVDRVTLLDVQVRVRAGSGVESWGFGSMTLGNAWAFPKATQEDGLGAMMALADALRDVTAACDEDGHPLDLWRALEPAYLRAAEAVGRTRNLRSPIPKLCTLVVASPFDAAIHDAYGKAFGVSSYATYSKAHVRQDLSRDLGPQFAGEYLDRYIPSAPRAVTPVFHSVGASDAIEPADLKVRLDDGLPNTLAEWIAHDGLTHFKIKLNGGNDAQDFDRITRVDRVVRTGMQARRVRDWHYILDFNEGCPDVGYLLGVLRRVREATPDGFARIKYVEQPTSRDLANDRGNVMHEASKLLPVVVDEGLVDLAALLVAREMGYTGVALKACKGQSQAMLMAAAAQKFGMFLCVQDLTCPGASLIHSAGIAARVPGNAGIEANARQFVPSANAAWEARFPGLFTIHDGVMRTGQLTGPGLGAVPPGPRVP</sequence>
<organism evidence="2 3">
    <name type="scientific">Luteitalea pratensis</name>
    <dbReference type="NCBI Taxonomy" id="1855912"/>
    <lineage>
        <taxon>Bacteria</taxon>
        <taxon>Pseudomonadati</taxon>
        <taxon>Acidobacteriota</taxon>
        <taxon>Vicinamibacteria</taxon>
        <taxon>Vicinamibacterales</taxon>
        <taxon>Vicinamibacteraceae</taxon>
        <taxon>Luteitalea</taxon>
    </lineage>
</organism>
<feature type="domain" description="Enolase C-terminal" evidence="1">
    <location>
        <begin position="259"/>
        <end position="486"/>
    </location>
</feature>
<dbReference type="Pfam" id="PF13378">
    <property type="entry name" value="MR_MLE_C"/>
    <property type="match status" value="1"/>
</dbReference>
<dbReference type="InterPro" id="IPR029065">
    <property type="entry name" value="Enolase_C-like"/>
</dbReference>
<dbReference type="Proteomes" id="UP000076079">
    <property type="component" value="Chromosome"/>
</dbReference>
<reference evidence="2 3" key="1">
    <citation type="journal article" date="2016" name="Genome Announc.">
        <title>First Complete Genome Sequence of a Subdivision 6 Acidobacterium Strain.</title>
        <authorList>
            <person name="Huang S."/>
            <person name="Vieira S."/>
            <person name="Bunk B."/>
            <person name="Riedel T."/>
            <person name="Sproer C."/>
            <person name="Overmann J."/>
        </authorList>
    </citation>
    <scope>NUCLEOTIDE SEQUENCE [LARGE SCALE GENOMIC DNA]</scope>
    <source>
        <strain evidence="3">DSM 100886 HEG_-6_39</strain>
    </source>
</reference>
<keyword evidence="3" id="KW-1185">Reference proteome</keyword>
<evidence type="ECO:0000313" key="3">
    <source>
        <dbReference type="Proteomes" id="UP000076079"/>
    </source>
</evidence>
<accession>A0A143PHL8</accession>
<dbReference type="AlphaFoldDB" id="A0A143PHL8"/>
<evidence type="ECO:0000313" key="2">
    <source>
        <dbReference type="EMBL" id="AMY08082.1"/>
    </source>
</evidence>